<keyword evidence="9" id="KW-0133">Cell shape</keyword>
<dbReference type="PANTHER" id="PTHR43445:SF3">
    <property type="entry name" value="UDP-N-ACETYLMURAMATE--L-ALANINE LIGASE"/>
    <property type="match status" value="1"/>
</dbReference>
<dbReference type="GO" id="GO:0005737">
    <property type="term" value="C:cytoplasm"/>
    <property type="evidence" value="ECO:0007669"/>
    <property type="project" value="UniProtKB-SubCell"/>
</dbReference>
<dbReference type="GO" id="GO:0005524">
    <property type="term" value="F:ATP binding"/>
    <property type="evidence" value="ECO:0007669"/>
    <property type="project" value="UniProtKB-KW"/>
</dbReference>
<evidence type="ECO:0000256" key="8">
    <source>
        <dbReference type="ARBA" id="ARBA00022840"/>
    </source>
</evidence>
<dbReference type="Gene3D" id="3.40.50.720">
    <property type="entry name" value="NAD(P)-binding Rossmann-like Domain"/>
    <property type="match status" value="1"/>
</dbReference>
<evidence type="ECO:0000256" key="9">
    <source>
        <dbReference type="ARBA" id="ARBA00022960"/>
    </source>
</evidence>
<evidence type="ECO:0000259" key="16">
    <source>
        <dbReference type="Pfam" id="PF02875"/>
    </source>
</evidence>
<dbReference type="InterPro" id="IPR013221">
    <property type="entry name" value="Mur_ligase_cen"/>
</dbReference>
<reference evidence="18 19" key="1">
    <citation type="submission" date="2016-04" db="EMBL/GenBank/DDBJ databases">
        <title>Chloroflexus islandicus sp. nov., a thermophilic filamentous anoxygenic phototrophic bacterium from geyser Strokkur (Iceland).</title>
        <authorList>
            <person name="Gaisin V.A."/>
            <person name="Kalashnikov A.M."/>
            <person name="Sukhacheva M.V."/>
            <person name="Grouzdev D.S."/>
            <person name="Ivanov T.M."/>
            <person name="Kuznetsov B."/>
            <person name="Gorlenko V.M."/>
        </authorList>
    </citation>
    <scope>NUCLEOTIDE SEQUENCE [LARGE SCALE GENOMIC DNA]</scope>
    <source>
        <strain evidence="19">isl-2</strain>
    </source>
</reference>
<dbReference type="Gene3D" id="3.40.1190.10">
    <property type="entry name" value="Mur-like, catalytic domain"/>
    <property type="match status" value="1"/>
</dbReference>
<comment type="caution">
    <text evidence="18">The sequence shown here is derived from an EMBL/GenBank/DDBJ whole genome shotgun (WGS) entry which is preliminary data.</text>
</comment>
<proteinExistence type="predicted"/>
<evidence type="ECO:0000256" key="7">
    <source>
        <dbReference type="ARBA" id="ARBA00022741"/>
    </source>
</evidence>
<keyword evidence="7" id="KW-0547">Nucleotide-binding</keyword>
<dbReference type="Pfam" id="PF08245">
    <property type="entry name" value="Mur_ligase_M"/>
    <property type="match status" value="1"/>
</dbReference>
<keyword evidence="12" id="KW-0961">Cell wall biogenesis/degradation</keyword>
<feature type="domain" description="Mur ligase C-terminal" evidence="16">
    <location>
        <begin position="311"/>
        <end position="441"/>
    </location>
</feature>
<comment type="pathway">
    <text evidence="2">Cell wall biogenesis; peptidoglycan biosynthesis.</text>
</comment>
<evidence type="ECO:0000313" key="19">
    <source>
        <dbReference type="Proteomes" id="UP000078287"/>
    </source>
</evidence>
<gene>
    <name evidence="18" type="ORF">A6A03_07105</name>
</gene>
<evidence type="ECO:0000256" key="5">
    <source>
        <dbReference type="ARBA" id="ARBA00022598"/>
    </source>
</evidence>
<name>A0A178MMC2_9CHLR</name>
<dbReference type="GO" id="GO:0071555">
    <property type="term" value="P:cell wall organization"/>
    <property type="evidence" value="ECO:0007669"/>
    <property type="project" value="UniProtKB-KW"/>
</dbReference>
<feature type="domain" description="Mur ligase central" evidence="17">
    <location>
        <begin position="93"/>
        <end position="289"/>
    </location>
</feature>
<dbReference type="UniPathway" id="UPA00219"/>
<evidence type="ECO:0000256" key="6">
    <source>
        <dbReference type="ARBA" id="ARBA00022618"/>
    </source>
</evidence>
<keyword evidence="10" id="KW-0573">Peptidoglycan synthesis</keyword>
<dbReference type="InterPro" id="IPR000713">
    <property type="entry name" value="Mur_ligase_N"/>
</dbReference>
<sequence>MSAIAHLLLDQGHTVSGSDLAANRATAALAARGAQIWQGHDAAHVRGADVVLATAAIRGPHPELEAAAALGIPRLSRADLWREWSAQRPVIAVAGTHGKTTTSAMTALALRGGGVECGFLIGAEVPDLGGSAQWGDPAAPLVIEADEYDRVFLALTPALAIVTNVEWDHPDIYPSAEEYAAAFATFARQVRDRRRLLLCADDPGAAVLDNDGQARLYGIDEQIACDPVSCRLAPLDWTASRVEATAAGQQFDLWYYDRRTFARRLAALVTLAVPGLHNVRNATAALAAAALWGADLNAAAAALATYRGSSRRFEWRGEAVGVTVIDDYAHHPTEVQATIAAAQQRYPGQRVIVYLQPHTFSRTRSLWEQWPDACRAAATVLVGDIYPAREQGDPAALAAELAAHLAAHGIDAHYAGAPTAAAALIATVARPGDVVLTLGAGDSDRVAALALERLRAAQTEAIHE</sequence>
<keyword evidence="6" id="KW-0132">Cell division</keyword>
<dbReference type="InterPro" id="IPR036615">
    <property type="entry name" value="Mur_ligase_C_dom_sf"/>
</dbReference>
<dbReference type="Gene3D" id="3.90.190.20">
    <property type="entry name" value="Mur ligase, C-terminal domain"/>
    <property type="match status" value="1"/>
</dbReference>
<evidence type="ECO:0000313" key="18">
    <source>
        <dbReference type="EMBL" id="OAN49084.1"/>
    </source>
</evidence>
<comment type="subcellular location">
    <subcellularLocation>
        <location evidence="1">Cytoplasm</location>
    </subcellularLocation>
</comment>
<dbReference type="InterPro" id="IPR050061">
    <property type="entry name" value="MurCDEF_pg_biosynth"/>
</dbReference>
<evidence type="ECO:0000256" key="14">
    <source>
        <dbReference type="NCBIfam" id="TIGR01082"/>
    </source>
</evidence>
<keyword evidence="8" id="KW-0067">ATP-binding</keyword>
<dbReference type="SUPFAM" id="SSF51984">
    <property type="entry name" value="MurCD N-terminal domain"/>
    <property type="match status" value="1"/>
</dbReference>
<dbReference type="NCBIfam" id="TIGR01082">
    <property type="entry name" value="murC"/>
    <property type="match status" value="1"/>
</dbReference>
<dbReference type="SUPFAM" id="SSF53244">
    <property type="entry name" value="MurD-like peptide ligases, peptide-binding domain"/>
    <property type="match status" value="1"/>
</dbReference>
<evidence type="ECO:0000256" key="12">
    <source>
        <dbReference type="ARBA" id="ARBA00023316"/>
    </source>
</evidence>
<accession>A0A178MMC2</accession>
<evidence type="ECO:0000259" key="15">
    <source>
        <dbReference type="Pfam" id="PF01225"/>
    </source>
</evidence>
<dbReference type="EMBL" id="LWQS01000021">
    <property type="protein sequence ID" value="OAN49084.1"/>
    <property type="molecule type" value="Genomic_DNA"/>
</dbReference>
<dbReference type="PANTHER" id="PTHR43445">
    <property type="entry name" value="UDP-N-ACETYLMURAMATE--L-ALANINE LIGASE-RELATED"/>
    <property type="match status" value="1"/>
</dbReference>
<evidence type="ECO:0000256" key="2">
    <source>
        <dbReference type="ARBA" id="ARBA00004752"/>
    </source>
</evidence>
<keyword evidence="19" id="KW-1185">Reference proteome</keyword>
<evidence type="ECO:0000256" key="1">
    <source>
        <dbReference type="ARBA" id="ARBA00004496"/>
    </source>
</evidence>
<dbReference type="InterPro" id="IPR036565">
    <property type="entry name" value="Mur-like_cat_sf"/>
</dbReference>
<evidence type="ECO:0000256" key="10">
    <source>
        <dbReference type="ARBA" id="ARBA00022984"/>
    </source>
</evidence>
<dbReference type="AlphaFoldDB" id="A0A178MMC2"/>
<dbReference type="InterPro" id="IPR005758">
    <property type="entry name" value="UDP-N-AcMur_Ala_ligase_MurC"/>
</dbReference>
<dbReference type="Proteomes" id="UP000078287">
    <property type="component" value="Unassembled WGS sequence"/>
</dbReference>
<dbReference type="GO" id="GO:0008763">
    <property type="term" value="F:UDP-N-acetylmuramate-L-alanine ligase activity"/>
    <property type="evidence" value="ECO:0007669"/>
    <property type="project" value="UniProtKB-UniRule"/>
</dbReference>
<evidence type="ECO:0000256" key="13">
    <source>
        <dbReference type="ARBA" id="ARBA00047833"/>
    </source>
</evidence>
<dbReference type="Pfam" id="PF02875">
    <property type="entry name" value="Mur_ligase_C"/>
    <property type="match status" value="1"/>
</dbReference>
<evidence type="ECO:0000259" key="17">
    <source>
        <dbReference type="Pfam" id="PF08245"/>
    </source>
</evidence>
<dbReference type="GO" id="GO:0051301">
    <property type="term" value="P:cell division"/>
    <property type="evidence" value="ECO:0007669"/>
    <property type="project" value="UniProtKB-KW"/>
</dbReference>
<evidence type="ECO:0000256" key="11">
    <source>
        <dbReference type="ARBA" id="ARBA00023306"/>
    </source>
</evidence>
<dbReference type="GO" id="GO:0009252">
    <property type="term" value="P:peptidoglycan biosynthetic process"/>
    <property type="evidence" value="ECO:0007669"/>
    <property type="project" value="UniProtKB-UniRule"/>
</dbReference>
<keyword evidence="5 18" id="KW-0436">Ligase</keyword>
<protein>
    <recommendedName>
        <fullName evidence="3 14">UDP-N-acetylmuramate--L-alanine ligase</fullName>
        <ecNumber evidence="3 14">6.3.2.8</ecNumber>
    </recommendedName>
</protein>
<dbReference type="EC" id="6.3.2.8" evidence="3 14"/>
<keyword evidence="11" id="KW-0131">Cell cycle</keyword>
<feature type="domain" description="Mur ligase N-terminal catalytic" evidence="15">
    <location>
        <begin position="1"/>
        <end position="86"/>
    </location>
</feature>
<dbReference type="STRING" id="1707952.A6A03_07105"/>
<dbReference type="SUPFAM" id="SSF53623">
    <property type="entry name" value="MurD-like peptide ligases, catalytic domain"/>
    <property type="match status" value="1"/>
</dbReference>
<dbReference type="GO" id="GO:0008360">
    <property type="term" value="P:regulation of cell shape"/>
    <property type="evidence" value="ECO:0007669"/>
    <property type="project" value="UniProtKB-KW"/>
</dbReference>
<keyword evidence="4" id="KW-0963">Cytoplasm</keyword>
<organism evidence="18 19">
    <name type="scientific">Chloroflexus islandicus</name>
    <dbReference type="NCBI Taxonomy" id="1707952"/>
    <lineage>
        <taxon>Bacteria</taxon>
        <taxon>Bacillati</taxon>
        <taxon>Chloroflexota</taxon>
        <taxon>Chloroflexia</taxon>
        <taxon>Chloroflexales</taxon>
        <taxon>Chloroflexineae</taxon>
        <taxon>Chloroflexaceae</taxon>
        <taxon>Chloroflexus</taxon>
    </lineage>
</organism>
<comment type="catalytic activity">
    <reaction evidence="13">
        <text>UDP-N-acetyl-alpha-D-muramate + L-alanine + ATP = UDP-N-acetyl-alpha-D-muramoyl-L-alanine + ADP + phosphate + H(+)</text>
        <dbReference type="Rhea" id="RHEA:23372"/>
        <dbReference type="ChEBI" id="CHEBI:15378"/>
        <dbReference type="ChEBI" id="CHEBI:30616"/>
        <dbReference type="ChEBI" id="CHEBI:43474"/>
        <dbReference type="ChEBI" id="CHEBI:57972"/>
        <dbReference type="ChEBI" id="CHEBI:70757"/>
        <dbReference type="ChEBI" id="CHEBI:83898"/>
        <dbReference type="ChEBI" id="CHEBI:456216"/>
        <dbReference type="EC" id="6.3.2.8"/>
    </reaction>
</comment>
<evidence type="ECO:0000256" key="3">
    <source>
        <dbReference type="ARBA" id="ARBA00012211"/>
    </source>
</evidence>
<dbReference type="InterPro" id="IPR004101">
    <property type="entry name" value="Mur_ligase_C"/>
</dbReference>
<dbReference type="Pfam" id="PF01225">
    <property type="entry name" value="Mur_ligase"/>
    <property type="match status" value="1"/>
</dbReference>
<evidence type="ECO:0000256" key="4">
    <source>
        <dbReference type="ARBA" id="ARBA00022490"/>
    </source>
</evidence>